<comment type="subcellular location">
    <subcellularLocation>
        <location evidence="1">Cell membrane</location>
        <topology evidence="1">Multi-pass membrane protein</topology>
    </subcellularLocation>
</comment>
<sequence length="418" mass="46716">MAFSLRYTYLFLSIALAGALIMSAGCLSDNGGGSADQSDSIGITDLTFYTEELPPYNYQENGTVQGMSVDLLEAVTEEMGTKVSREDVQLVTWTEGYQAVLNGNNTVLFSMARTPERENLFKWAGPIYTNRKVLFARTESGITINNPEDLNNYRIGVITDDIAIQYLLDLGVDQSQIVTENDVEILIDKLNNGDIDLWAYPEASGRYFTEKVTGDSNSYIVVYELQSQETYYAFSKDVPDPVVQSFQQALDMVKDRKNKQGISEYERIAYKDLGVSCTQQTFSDEKVVELVNKTVSAIENNASDTIQRINSGEAPYKDQEYPELYTFVYDTNVTMVAHADNIQLVGTNFKGKTDVTGKAFRDEIVAGALQNGNGWVEYVYTNPAHANLYYKITYYQLATGNDGKYYIVCSGNYESCNA</sequence>
<dbReference type="Gene3D" id="3.30.450.20">
    <property type="entry name" value="PAS domain"/>
    <property type="match status" value="1"/>
</dbReference>
<evidence type="ECO:0000256" key="4">
    <source>
        <dbReference type="ARBA" id="ARBA00022989"/>
    </source>
</evidence>
<dbReference type="AlphaFoldDB" id="A0A7Z7AXM4"/>
<dbReference type="Pfam" id="PF00497">
    <property type="entry name" value="SBP_bac_3"/>
    <property type="match status" value="1"/>
</dbReference>
<reference evidence="7 8" key="1">
    <citation type="submission" date="2016-10" db="EMBL/GenBank/DDBJ databases">
        <authorList>
            <person name="Varghese N."/>
            <person name="Submissions S."/>
        </authorList>
    </citation>
    <scope>NUCLEOTIDE SEQUENCE [LARGE SCALE GENOMIC DNA]</scope>
    <source>
        <strain evidence="7 8">PL 12/M</strain>
    </source>
</reference>
<dbReference type="PROSITE" id="PS51257">
    <property type="entry name" value="PROKAR_LIPOPROTEIN"/>
    <property type="match status" value="1"/>
</dbReference>
<proteinExistence type="predicted"/>
<accession>A0A7Z7AXM4</accession>
<keyword evidence="8" id="KW-1185">Reference proteome</keyword>
<dbReference type="EMBL" id="FNCA01000006">
    <property type="protein sequence ID" value="SDG05132.1"/>
    <property type="molecule type" value="Genomic_DNA"/>
</dbReference>
<dbReference type="Proteomes" id="UP000199259">
    <property type="component" value="Unassembled WGS sequence"/>
</dbReference>
<protein>
    <submittedName>
        <fullName evidence="7">ABC-type amino acid transport substrate-binding protein</fullName>
    </submittedName>
</protein>
<feature type="domain" description="Solute-binding protein family 3/N-terminal" evidence="6">
    <location>
        <begin position="45"/>
        <end position="272"/>
    </location>
</feature>
<dbReference type="PANTHER" id="PTHR38834">
    <property type="entry name" value="PERIPLASMIC SUBSTRATE BINDING PROTEIN FAMILY 3"/>
    <property type="match status" value="1"/>
</dbReference>
<evidence type="ECO:0000313" key="7">
    <source>
        <dbReference type="EMBL" id="SDG05132.1"/>
    </source>
</evidence>
<comment type="caution">
    <text evidence="7">The sequence shown here is derived from an EMBL/GenBank/DDBJ whole genome shotgun (WGS) entry which is preliminary data.</text>
</comment>
<evidence type="ECO:0000313" key="8">
    <source>
        <dbReference type="Proteomes" id="UP000199259"/>
    </source>
</evidence>
<name>A0A7Z7AXM4_9EURY</name>
<dbReference type="RefSeq" id="WP_091710332.1">
    <property type="nucleotide sequence ID" value="NZ_FNCA01000006.1"/>
</dbReference>
<dbReference type="InterPro" id="IPR033480">
    <property type="entry name" value="sCache_2"/>
</dbReference>
<organism evidence="7 8">
    <name type="scientific">Methanolobus vulcani</name>
    <dbReference type="NCBI Taxonomy" id="38026"/>
    <lineage>
        <taxon>Archaea</taxon>
        <taxon>Methanobacteriati</taxon>
        <taxon>Methanobacteriota</taxon>
        <taxon>Stenosarchaea group</taxon>
        <taxon>Methanomicrobia</taxon>
        <taxon>Methanosarcinales</taxon>
        <taxon>Methanosarcinaceae</taxon>
        <taxon>Methanolobus</taxon>
    </lineage>
</organism>
<dbReference type="Gene3D" id="3.40.190.10">
    <property type="entry name" value="Periplasmic binding protein-like II"/>
    <property type="match status" value="2"/>
</dbReference>
<dbReference type="SUPFAM" id="SSF53850">
    <property type="entry name" value="Periplasmic binding protein-like II"/>
    <property type="match status" value="1"/>
</dbReference>
<dbReference type="GO" id="GO:0005886">
    <property type="term" value="C:plasma membrane"/>
    <property type="evidence" value="ECO:0007669"/>
    <property type="project" value="UniProtKB-SubCell"/>
</dbReference>
<dbReference type="Pfam" id="PF17200">
    <property type="entry name" value="sCache_2"/>
    <property type="match status" value="1"/>
</dbReference>
<keyword evidence="5" id="KW-0472">Membrane</keyword>
<gene>
    <name evidence="7" type="ORF">SAMN04488589_2044</name>
</gene>
<keyword evidence="3" id="KW-0812">Transmembrane</keyword>
<keyword evidence="2" id="KW-1003">Cell membrane</keyword>
<evidence type="ECO:0000256" key="3">
    <source>
        <dbReference type="ARBA" id="ARBA00022692"/>
    </source>
</evidence>
<dbReference type="PANTHER" id="PTHR38834:SF3">
    <property type="entry name" value="SOLUTE-BINDING PROTEIN FAMILY 3_N-TERMINAL DOMAIN-CONTAINING PROTEIN"/>
    <property type="match status" value="1"/>
</dbReference>
<dbReference type="SMART" id="SM00062">
    <property type="entry name" value="PBPb"/>
    <property type="match status" value="1"/>
</dbReference>
<evidence type="ECO:0000256" key="5">
    <source>
        <dbReference type="ARBA" id="ARBA00023136"/>
    </source>
</evidence>
<evidence type="ECO:0000256" key="1">
    <source>
        <dbReference type="ARBA" id="ARBA00004651"/>
    </source>
</evidence>
<dbReference type="InterPro" id="IPR001638">
    <property type="entry name" value="Solute-binding_3/MltF_N"/>
</dbReference>
<evidence type="ECO:0000259" key="6">
    <source>
        <dbReference type="SMART" id="SM00062"/>
    </source>
</evidence>
<keyword evidence="4" id="KW-1133">Transmembrane helix</keyword>
<evidence type="ECO:0000256" key="2">
    <source>
        <dbReference type="ARBA" id="ARBA00022475"/>
    </source>
</evidence>